<dbReference type="InterPro" id="IPR031804">
    <property type="entry name" value="DUF4743"/>
</dbReference>
<keyword evidence="2" id="KW-0808">Transferase</keyword>
<gene>
    <name evidence="2" type="ORF">SPAPADRAFT_70985</name>
</gene>
<dbReference type="KEGG" id="spaa:SPAPADRAFT_70985"/>
<dbReference type="InterPro" id="IPR015797">
    <property type="entry name" value="NUDIX_hydrolase-like_dom_sf"/>
</dbReference>
<protein>
    <submittedName>
        <fullName evidence="2">Thiamine pyrophosphokinase</fullName>
    </submittedName>
</protein>
<dbReference type="FunFam" id="3.90.79.10:FF:000019">
    <property type="entry name" value="Thiamin pyrophosphokinase, putative"/>
    <property type="match status" value="1"/>
</dbReference>
<accession>G3AL24</accession>
<dbReference type="InterPro" id="IPR000086">
    <property type="entry name" value="NUDIX_hydrolase_dom"/>
</dbReference>
<dbReference type="SUPFAM" id="SSF55811">
    <property type="entry name" value="Nudix"/>
    <property type="match status" value="1"/>
</dbReference>
<dbReference type="EMBL" id="GL996501">
    <property type="protein sequence ID" value="EGW33067.1"/>
    <property type="molecule type" value="Genomic_DNA"/>
</dbReference>
<evidence type="ECO:0000259" key="1">
    <source>
        <dbReference type="PROSITE" id="PS51462"/>
    </source>
</evidence>
<sequence length="316" mass="36360">MTESNTTTTTFLDIINDVDSFKLNNTYYKFFSHDGVLLGYIAPSIAQYFPGLPITTKSFEINNVEQTIKIGSEFDTLEKRNEMFNKVALEWRDNITQLEHRLKKGWRNELYTVYNPTSIPYARIERAFSVLLGVVTYGTHINGYISEQNSSNGKLKMWIPRRAANKPTYPNMLDNMVGGGLGYPYGIWETVVKECYEEAGLSEDFVASHSKCTGVLSYLYGTADGRVQPEVEYVYDIEFENEHEVVPHPVDGEVSEFKLLDLDEILEKLRNKEFKPNCGLVIVDFLVRHGYITPESEPNYFEIVTRCHTKFEFPTR</sequence>
<name>G3AL24_SPAPN</name>
<dbReference type="Pfam" id="PF00293">
    <property type="entry name" value="NUDIX"/>
    <property type="match status" value="1"/>
</dbReference>
<dbReference type="STRING" id="619300.G3AL24"/>
<feature type="domain" description="Nudix hydrolase" evidence="1">
    <location>
        <begin position="136"/>
        <end position="282"/>
    </location>
</feature>
<dbReference type="GeneID" id="18875353"/>
<evidence type="ECO:0000313" key="2">
    <source>
        <dbReference type="EMBL" id="EGW33067.1"/>
    </source>
</evidence>
<dbReference type="eggNOG" id="KOG4313">
    <property type="taxonomic scope" value="Eukaryota"/>
</dbReference>
<organism evidence="3">
    <name type="scientific">Spathaspora passalidarum (strain NRRL Y-27907 / 11-Y1)</name>
    <dbReference type="NCBI Taxonomy" id="619300"/>
    <lineage>
        <taxon>Eukaryota</taxon>
        <taxon>Fungi</taxon>
        <taxon>Dikarya</taxon>
        <taxon>Ascomycota</taxon>
        <taxon>Saccharomycotina</taxon>
        <taxon>Pichiomycetes</taxon>
        <taxon>Debaryomycetaceae</taxon>
        <taxon>Spathaspora</taxon>
    </lineage>
</organism>
<proteinExistence type="predicted"/>
<dbReference type="FunCoup" id="G3AL24">
    <property type="interactions" value="57"/>
</dbReference>
<dbReference type="HOGENOM" id="CLU_048013_0_1_1"/>
<dbReference type="AlphaFoldDB" id="G3AL24"/>
<dbReference type="Pfam" id="PF15916">
    <property type="entry name" value="DUF4743"/>
    <property type="match status" value="1"/>
</dbReference>
<keyword evidence="3" id="KW-1185">Reference proteome</keyword>
<dbReference type="CDD" id="cd03676">
    <property type="entry name" value="NUDIX_Tnr3_like"/>
    <property type="match status" value="1"/>
</dbReference>
<dbReference type="OMA" id="NLAKECW"/>
<dbReference type="PROSITE" id="PS51462">
    <property type="entry name" value="NUDIX"/>
    <property type="match status" value="1"/>
</dbReference>
<reference evidence="2 3" key="1">
    <citation type="journal article" date="2011" name="Proc. Natl. Acad. Sci. U.S.A.">
        <title>Comparative genomics of xylose-fermenting fungi for enhanced biofuel production.</title>
        <authorList>
            <person name="Wohlbach D.J."/>
            <person name="Kuo A."/>
            <person name="Sato T.K."/>
            <person name="Potts K.M."/>
            <person name="Salamov A.A."/>
            <person name="LaButti K.M."/>
            <person name="Sun H."/>
            <person name="Clum A."/>
            <person name="Pangilinan J.L."/>
            <person name="Lindquist E.A."/>
            <person name="Lucas S."/>
            <person name="Lapidus A."/>
            <person name="Jin M."/>
            <person name="Gunawan C."/>
            <person name="Balan V."/>
            <person name="Dale B.E."/>
            <person name="Jeffries T.W."/>
            <person name="Zinkel R."/>
            <person name="Barry K.W."/>
            <person name="Grigoriev I.V."/>
            <person name="Gasch A.P."/>
        </authorList>
    </citation>
    <scope>NUCLEOTIDE SEQUENCE [LARGE SCALE GENOMIC DNA]</scope>
    <source>
        <strain evidence="3">NRRL Y-27907 / 11-Y1</strain>
    </source>
</reference>
<dbReference type="RefSeq" id="XP_007374582.1">
    <property type="nucleotide sequence ID" value="XM_007374520.1"/>
</dbReference>
<dbReference type="InParanoid" id="G3AL24"/>
<dbReference type="PANTHER" id="PTHR13622">
    <property type="entry name" value="THIAMIN PYROPHOSPHOKINASE"/>
    <property type="match status" value="1"/>
</dbReference>
<dbReference type="GO" id="GO:0044715">
    <property type="term" value="F:8-oxo-dGDP phosphatase activity"/>
    <property type="evidence" value="ECO:0007669"/>
    <property type="project" value="EnsemblFungi"/>
</dbReference>
<keyword evidence="2" id="KW-0418">Kinase</keyword>
<dbReference type="PANTHER" id="PTHR13622:SF8">
    <property type="entry name" value="THIAMIN PYROPHOSPHOKINASE 1"/>
    <property type="match status" value="1"/>
</dbReference>
<dbReference type="OrthoDB" id="10261522at2759"/>
<dbReference type="Gene3D" id="3.90.79.10">
    <property type="entry name" value="Nucleoside Triphosphate Pyrophosphohydrolase"/>
    <property type="match status" value="1"/>
</dbReference>
<dbReference type="GO" id="GO:0016301">
    <property type="term" value="F:kinase activity"/>
    <property type="evidence" value="ECO:0007669"/>
    <property type="project" value="UniProtKB-KW"/>
</dbReference>
<dbReference type="Proteomes" id="UP000000709">
    <property type="component" value="Unassembled WGS sequence"/>
</dbReference>
<evidence type="ECO:0000313" key="3">
    <source>
        <dbReference type="Proteomes" id="UP000000709"/>
    </source>
</evidence>